<gene>
    <name evidence="9" type="ORF">MSAN_02346300</name>
</gene>
<dbReference type="EMBL" id="JACAZH010000041">
    <property type="protein sequence ID" value="KAF7335355.1"/>
    <property type="molecule type" value="Genomic_DNA"/>
</dbReference>
<dbReference type="GO" id="GO:0030248">
    <property type="term" value="F:cellulose binding"/>
    <property type="evidence" value="ECO:0007669"/>
    <property type="project" value="InterPro"/>
</dbReference>
<sequence>MPRMNLLRGPLVVVLHLLALSHASPRTYLGKDELLRRQIDPGSLKSAYDYIIVGGGQSGLVIANRLSEDTTKTVLVVEYGTFDNNPSQVEPSSATSYPPMDLFNVTSVPQPGIGNRTGTVYAAAVVGGGSTINGMLFERGSAEDYDNWEKLGNAGWGFSGLLPYFKKSTTFNTPIDPSVVADANITWDTSVYGTDGPIQATYPPWVWPGTKIQFKAFSEVGVPTQFEAAGGNSYNAFWVPSNVDANGRRSYARNEYFDPAQSRPNLSLLVNYRVNEVLFSSTKRAQSVTIQARGTANGASTITVNANTEIVLCAGWLHTPHILQRSGVGPKALLTAAGIPILSDLPGVGSNLQDHPAAFIQFTYKTDVFPNPSSLQTNATFAAWAQQQWTQLREGPLSLTTGNSLGTIPLTTMNPTGYQAIISKALAQTPATYLPKAYTAEQLAGFVEQRNLLTASYGSSTNGIFEIPFNGGASTALCLDKPMSRGTVTLKTTDRYAEPSVDYNTNVNPVDVDLTISAARFYRTWMAAPSMQQLGPTELTPGTTLTTDAQLNTWVSGSMSSSTAHSCCTAAMMPQNLGGVVSPDLLVYGVTGLSVGDISVIPLIPATHTCATVYAIAEKAADLIKARAASPGNPGSTSSTTSISSTTSSTTSTTSSTTSQPTTTKTTTTTAPVPTQTHWGQCGGIGWQGPTVCAAPFTCKVSNPYYSQCL</sequence>
<dbReference type="Gene3D" id="3.50.50.60">
    <property type="entry name" value="FAD/NAD(P)-binding domain"/>
    <property type="match status" value="1"/>
</dbReference>
<evidence type="ECO:0000313" key="10">
    <source>
        <dbReference type="Proteomes" id="UP000623467"/>
    </source>
</evidence>
<keyword evidence="3 7" id="KW-0732">Signal</keyword>
<dbReference type="PIRSF" id="PIRSF000137">
    <property type="entry name" value="Alcohol_oxidase"/>
    <property type="match status" value="1"/>
</dbReference>
<feature type="compositionally biased region" description="Low complexity" evidence="6">
    <location>
        <begin position="636"/>
        <end position="670"/>
    </location>
</feature>
<dbReference type="InterPro" id="IPR012132">
    <property type="entry name" value="GMC_OxRdtase"/>
</dbReference>
<dbReference type="OrthoDB" id="269227at2759"/>
<evidence type="ECO:0000256" key="6">
    <source>
        <dbReference type="SAM" id="MobiDB-lite"/>
    </source>
</evidence>
<evidence type="ECO:0000256" key="3">
    <source>
        <dbReference type="ARBA" id="ARBA00022729"/>
    </source>
</evidence>
<feature type="domain" description="CBM1" evidence="8">
    <location>
        <begin position="674"/>
        <end position="710"/>
    </location>
</feature>
<feature type="binding site" evidence="5">
    <location>
        <position position="125"/>
    </location>
    <ligand>
        <name>FAD</name>
        <dbReference type="ChEBI" id="CHEBI:57692"/>
    </ligand>
</feature>
<dbReference type="GO" id="GO:0005975">
    <property type="term" value="P:carbohydrate metabolic process"/>
    <property type="evidence" value="ECO:0007669"/>
    <property type="project" value="InterPro"/>
</dbReference>
<evidence type="ECO:0000256" key="4">
    <source>
        <dbReference type="PIRSR" id="PIRSR000137-1"/>
    </source>
</evidence>
<dbReference type="Proteomes" id="UP000623467">
    <property type="component" value="Unassembled WGS sequence"/>
</dbReference>
<evidence type="ECO:0000259" key="8">
    <source>
        <dbReference type="PROSITE" id="PS51164"/>
    </source>
</evidence>
<feature type="signal peptide" evidence="7">
    <location>
        <begin position="1"/>
        <end position="23"/>
    </location>
</feature>
<protein>
    <submittedName>
        <fullName evidence="9">GMC oxidoreductase</fullName>
    </submittedName>
</protein>
<keyword evidence="5" id="KW-0274">FAD</keyword>
<reference evidence="9" key="1">
    <citation type="submission" date="2020-05" db="EMBL/GenBank/DDBJ databases">
        <title>Mycena genomes resolve the evolution of fungal bioluminescence.</title>
        <authorList>
            <person name="Tsai I.J."/>
        </authorList>
    </citation>
    <scope>NUCLEOTIDE SEQUENCE</scope>
    <source>
        <strain evidence="9">160909Yilan</strain>
    </source>
</reference>
<comment type="similarity">
    <text evidence="2">Belongs to the GMC oxidoreductase family.</text>
</comment>
<feature type="chain" id="PRO_5034601607" evidence="7">
    <location>
        <begin position="24"/>
        <end position="710"/>
    </location>
</feature>
<dbReference type="SUPFAM" id="SSF54373">
    <property type="entry name" value="FAD-linked reductases, C-terminal domain"/>
    <property type="match status" value="1"/>
</dbReference>
<dbReference type="PROSITE" id="PS51164">
    <property type="entry name" value="CBM1_2"/>
    <property type="match status" value="1"/>
</dbReference>
<dbReference type="GO" id="GO:0044550">
    <property type="term" value="P:secondary metabolite biosynthetic process"/>
    <property type="evidence" value="ECO:0007669"/>
    <property type="project" value="TreeGrafter"/>
</dbReference>
<comment type="cofactor">
    <cofactor evidence="1 5">
        <name>FAD</name>
        <dbReference type="ChEBI" id="CHEBI:57692"/>
    </cofactor>
</comment>
<dbReference type="InterPro" id="IPR000254">
    <property type="entry name" value="CBD"/>
</dbReference>
<dbReference type="InterPro" id="IPR007867">
    <property type="entry name" value="GMC_OxRtase_C"/>
</dbReference>
<dbReference type="GO" id="GO:0005576">
    <property type="term" value="C:extracellular region"/>
    <property type="evidence" value="ECO:0007669"/>
    <property type="project" value="InterPro"/>
</dbReference>
<keyword evidence="10" id="KW-1185">Reference proteome</keyword>
<accession>A0A8H6X6B9</accession>
<dbReference type="GO" id="GO:0016614">
    <property type="term" value="F:oxidoreductase activity, acting on CH-OH group of donors"/>
    <property type="evidence" value="ECO:0007669"/>
    <property type="project" value="InterPro"/>
</dbReference>
<comment type="caution">
    <text evidence="9">The sequence shown here is derived from an EMBL/GenBank/DDBJ whole genome shotgun (WGS) entry which is preliminary data.</text>
</comment>
<dbReference type="InterPro" id="IPR036188">
    <property type="entry name" value="FAD/NAD-bd_sf"/>
</dbReference>
<evidence type="ECO:0000256" key="5">
    <source>
        <dbReference type="PIRSR" id="PIRSR000137-2"/>
    </source>
</evidence>
<evidence type="ECO:0000256" key="7">
    <source>
        <dbReference type="SAM" id="SignalP"/>
    </source>
</evidence>
<keyword evidence="5" id="KW-0285">Flavoprotein</keyword>
<dbReference type="Pfam" id="PF00734">
    <property type="entry name" value="CBM_1"/>
    <property type="match status" value="1"/>
</dbReference>
<dbReference type="GO" id="GO:0050660">
    <property type="term" value="F:flavin adenine dinucleotide binding"/>
    <property type="evidence" value="ECO:0007669"/>
    <property type="project" value="InterPro"/>
</dbReference>
<feature type="binding site" evidence="5">
    <location>
        <position position="274"/>
    </location>
    <ligand>
        <name>FAD</name>
        <dbReference type="ChEBI" id="CHEBI:57692"/>
    </ligand>
</feature>
<feature type="active site" description="Proton acceptor" evidence="4">
    <location>
        <position position="608"/>
    </location>
</feature>
<proteinExistence type="inferred from homology"/>
<evidence type="ECO:0000256" key="1">
    <source>
        <dbReference type="ARBA" id="ARBA00001974"/>
    </source>
</evidence>
<feature type="active site" description="Proton donor" evidence="4">
    <location>
        <position position="565"/>
    </location>
</feature>
<name>A0A8H6X6B9_9AGAR</name>
<dbReference type="PROSITE" id="PS00562">
    <property type="entry name" value="CBM1_1"/>
    <property type="match status" value="1"/>
</dbReference>
<organism evidence="9 10">
    <name type="scientific">Mycena sanguinolenta</name>
    <dbReference type="NCBI Taxonomy" id="230812"/>
    <lineage>
        <taxon>Eukaryota</taxon>
        <taxon>Fungi</taxon>
        <taxon>Dikarya</taxon>
        <taxon>Basidiomycota</taxon>
        <taxon>Agaricomycotina</taxon>
        <taxon>Agaricomycetes</taxon>
        <taxon>Agaricomycetidae</taxon>
        <taxon>Agaricales</taxon>
        <taxon>Marasmiineae</taxon>
        <taxon>Mycenaceae</taxon>
        <taxon>Mycena</taxon>
    </lineage>
</organism>
<dbReference type="InterPro" id="IPR035971">
    <property type="entry name" value="CBD_sf"/>
</dbReference>
<dbReference type="InterPro" id="IPR000172">
    <property type="entry name" value="GMC_OxRdtase_N"/>
</dbReference>
<dbReference type="SUPFAM" id="SSF51905">
    <property type="entry name" value="FAD/NAD(P)-binding domain"/>
    <property type="match status" value="1"/>
</dbReference>
<dbReference type="AlphaFoldDB" id="A0A8H6X6B9"/>
<dbReference type="Gene3D" id="3.30.560.10">
    <property type="entry name" value="Glucose Oxidase, domain 3"/>
    <property type="match status" value="1"/>
</dbReference>
<dbReference type="Pfam" id="PF05199">
    <property type="entry name" value="GMC_oxred_C"/>
    <property type="match status" value="1"/>
</dbReference>
<evidence type="ECO:0000256" key="2">
    <source>
        <dbReference type="ARBA" id="ARBA00010790"/>
    </source>
</evidence>
<dbReference type="PANTHER" id="PTHR11552">
    <property type="entry name" value="GLUCOSE-METHANOL-CHOLINE GMC OXIDOREDUCTASE"/>
    <property type="match status" value="1"/>
</dbReference>
<evidence type="ECO:0000313" key="9">
    <source>
        <dbReference type="EMBL" id="KAF7335355.1"/>
    </source>
</evidence>
<dbReference type="PANTHER" id="PTHR11552:SF115">
    <property type="entry name" value="DEHYDROGENASE XPTC-RELATED"/>
    <property type="match status" value="1"/>
</dbReference>
<feature type="region of interest" description="Disordered" evidence="6">
    <location>
        <begin position="628"/>
        <end position="675"/>
    </location>
</feature>
<dbReference type="Pfam" id="PF00732">
    <property type="entry name" value="GMC_oxred_N"/>
    <property type="match status" value="1"/>
</dbReference>
<dbReference type="SMART" id="SM00236">
    <property type="entry name" value="fCBD"/>
    <property type="match status" value="1"/>
</dbReference>
<dbReference type="SUPFAM" id="SSF57180">
    <property type="entry name" value="Cellulose-binding domain"/>
    <property type="match status" value="1"/>
</dbReference>